<dbReference type="EMBL" id="PXWF02000204">
    <property type="protein sequence ID" value="PWF48265.1"/>
    <property type="molecule type" value="Genomic_DNA"/>
</dbReference>
<gene>
    <name evidence="1" type="ORF">C7C56_012645</name>
</gene>
<dbReference type="AlphaFoldDB" id="A0A2U2HLE9"/>
<evidence type="ECO:0000313" key="2">
    <source>
        <dbReference type="Proteomes" id="UP000241421"/>
    </source>
</evidence>
<dbReference type="RefSeq" id="WP_106757755.1">
    <property type="nucleotide sequence ID" value="NZ_PXWF02000204.1"/>
</dbReference>
<protein>
    <submittedName>
        <fullName evidence="1">Uncharacterized protein</fullName>
    </submittedName>
</protein>
<comment type="caution">
    <text evidence="1">The sequence shown here is derived from an EMBL/GenBank/DDBJ whole genome shotgun (WGS) entry which is preliminary data.</text>
</comment>
<dbReference type="OrthoDB" id="9768433at2"/>
<reference evidence="1 2" key="1">
    <citation type="submission" date="2018-04" db="EMBL/GenBank/DDBJ databases">
        <title>Massilia violaceinigra sp. nov., a novel purple-pigmented bacterium isolated from Tianshan glacier, Xinjiang, China.</title>
        <authorList>
            <person name="Wang H."/>
        </authorList>
    </citation>
    <scope>NUCLEOTIDE SEQUENCE [LARGE SCALE GENOMIC DNA]</scope>
    <source>
        <strain evidence="1 2">B448-2</strain>
    </source>
</reference>
<proteinExistence type="predicted"/>
<evidence type="ECO:0000313" key="1">
    <source>
        <dbReference type="EMBL" id="PWF48265.1"/>
    </source>
</evidence>
<sequence>MCSPRTPTPTSSPHGFNGSETKLLISSIWSRLVPHFCAQGKTEGRIIAIPDQGALFPFGGTQFQILPAQARFLDSIEALHKPQAGCGHVHFLAVRYYGLSGGRRAGAGLGDGCRHSYASSPILLKTWLQ</sequence>
<organism evidence="1 2">
    <name type="scientific">Massilia glaciei</name>
    <dbReference type="NCBI Taxonomy" id="1524097"/>
    <lineage>
        <taxon>Bacteria</taxon>
        <taxon>Pseudomonadati</taxon>
        <taxon>Pseudomonadota</taxon>
        <taxon>Betaproteobacteria</taxon>
        <taxon>Burkholderiales</taxon>
        <taxon>Oxalobacteraceae</taxon>
        <taxon>Telluria group</taxon>
        <taxon>Massilia</taxon>
    </lineage>
</organism>
<accession>A0A2U2HLE9</accession>
<dbReference type="Proteomes" id="UP000241421">
    <property type="component" value="Unassembled WGS sequence"/>
</dbReference>
<name>A0A2U2HLE9_9BURK</name>
<keyword evidence="2" id="KW-1185">Reference proteome</keyword>